<dbReference type="AlphaFoldDB" id="A0AAN5CM42"/>
<name>A0AAN5CM42_9BILA</name>
<feature type="non-terminal residue" evidence="2">
    <location>
        <position position="1"/>
    </location>
</feature>
<reference evidence="3" key="1">
    <citation type="submission" date="2022-10" db="EMBL/GenBank/DDBJ databases">
        <title>Genome assembly of Pristionchus species.</title>
        <authorList>
            <person name="Yoshida K."/>
            <person name="Sommer R.J."/>
        </authorList>
    </citation>
    <scope>NUCLEOTIDE SEQUENCE [LARGE SCALE GENOMIC DNA]</scope>
    <source>
        <strain evidence="3">RS5460</strain>
    </source>
</reference>
<evidence type="ECO:0000256" key="1">
    <source>
        <dbReference type="SAM" id="Phobius"/>
    </source>
</evidence>
<keyword evidence="1" id="KW-0812">Transmembrane</keyword>
<dbReference type="EMBL" id="BTRK01000004">
    <property type="protein sequence ID" value="GMR46840.1"/>
    <property type="molecule type" value="Genomic_DNA"/>
</dbReference>
<accession>A0AAN5CM42</accession>
<keyword evidence="1" id="KW-1133">Transmembrane helix</keyword>
<evidence type="ECO:0000313" key="2">
    <source>
        <dbReference type="EMBL" id="GMR46840.1"/>
    </source>
</evidence>
<organism evidence="2 3">
    <name type="scientific">Pristionchus mayeri</name>
    <dbReference type="NCBI Taxonomy" id="1317129"/>
    <lineage>
        <taxon>Eukaryota</taxon>
        <taxon>Metazoa</taxon>
        <taxon>Ecdysozoa</taxon>
        <taxon>Nematoda</taxon>
        <taxon>Chromadorea</taxon>
        <taxon>Rhabditida</taxon>
        <taxon>Rhabditina</taxon>
        <taxon>Diplogasteromorpha</taxon>
        <taxon>Diplogasteroidea</taxon>
        <taxon>Neodiplogasteridae</taxon>
        <taxon>Pristionchus</taxon>
    </lineage>
</organism>
<feature type="transmembrane region" description="Helical" evidence="1">
    <location>
        <begin position="53"/>
        <end position="69"/>
    </location>
</feature>
<dbReference type="Pfam" id="PF10323">
    <property type="entry name" value="7TM_GPCR_Srv"/>
    <property type="match status" value="1"/>
</dbReference>
<dbReference type="SUPFAM" id="SSF81321">
    <property type="entry name" value="Family A G protein-coupled receptor-like"/>
    <property type="match status" value="1"/>
</dbReference>
<keyword evidence="1" id="KW-0472">Membrane</keyword>
<proteinExistence type="predicted"/>
<dbReference type="PANTHER" id="PTHR31627">
    <property type="entry name" value="SERPENTINE RECEPTOR CLASS GAMMA-RELATED"/>
    <property type="match status" value="1"/>
</dbReference>
<gene>
    <name evidence="2" type="ORF">PMAYCL1PPCAC_17035</name>
</gene>
<comment type="caution">
    <text evidence="2">The sequence shown here is derived from an EMBL/GenBank/DDBJ whole genome shotgun (WGS) entry which is preliminary data.</text>
</comment>
<dbReference type="InterPro" id="IPR051119">
    <property type="entry name" value="Nematode_SR-like"/>
</dbReference>
<dbReference type="Proteomes" id="UP001328107">
    <property type="component" value="Unassembled WGS sequence"/>
</dbReference>
<evidence type="ECO:0000313" key="3">
    <source>
        <dbReference type="Proteomes" id="UP001328107"/>
    </source>
</evidence>
<feature type="non-terminal residue" evidence="2">
    <location>
        <position position="137"/>
    </location>
</feature>
<feature type="transmembrane region" description="Helical" evidence="1">
    <location>
        <begin position="89"/>
        <end position="110"/>
    </location>
</feature>
<evidence type="ECO:0008006" key="4">
    <source>
        <dbReference type="Google" id="ProtNLM"/>
    </source>
</evidence>
<dbReference type="PANTHER" id="PTHR31627:SF42">
    <property type="entry name" value="G_PROTEIN_RECEP_F1_2 DOMAIN-CONTAINING PROTEIN-RELATED"/>
    <property type="match status" value="1"/>
</dbReference>
<feature type="transmembrane region" description="Helical" evidence="1">
    <location>
        <begin position="12"/>
        <end position="32"/>
    </location>
</feature>
<keyword evidence="3" id="KW-1185">Reference proteome</keyword>
<dbReference type="InterPro" id="IPR019426">
    <property type="entry name" value="7TM_GPCR_serpentine_rcpt_Srv"/>
</dbReference>
<protein>
    <recommendedName>
        <fullName evidence="4">G protein-coupled receptor</fullName>
    </recommendedName>
</protein>
<feature type="transmembrane region" description="Helical" evidence="1">
    <location>
        <begin position="117"/>
        <end position="136"/>
    </location>
</feature>
<sequence>VPLREEMERPVLFYFLLPFSLITLPLYARILVIASNSPLSFNSFFYKQSRSQAFLDLTFLIQCFVTQTLAEFSNFWHLLTDLNGTIIPQLIYCISYLCMLGQAYGITLIAINRMLHVCYPSSLFTTVVSSNIFSFVM</sequence>